<dbReference type="EMBL" id="BMTX01000035">
    <property type="protein sequence ID" value="GGS75760.1"/>
    <property type="molecule type" value="Genomic_DNA"/>
</dbReference>
<protein>
    <submittedName>
        <fullName evidence="2">Uncharacterized protein</fullName>
    </submittedName>
</protein>
<evidence type="ECO:0000313" key="3">
    <source>
        <dbReference type="Proteomes" id="UP000597853"/>
    </source>
</evidence>
<sequence>MASGLLAAAAVMGVAPSANAVDDTLNLYSPEACKSPHSSGFKFHIFYNSGQGGAYRNIGYSVYDFDSVPDGVDGVTTPLRFCPNGASAPWPGSGQRIKNNAASGENEHYKYWAHVYYYSGYKGAKDSMAPYQHIDQFRNVYNENASFQWKSGA</sequence>
<keyword evidence="1" id="KW-0732">Signal</keyword>
<evidence type="ECO:0000313" key="2">
    <source>
        <dbReference type="EMBL" id="GGS75760.1"/>
    </source>
</evidence>
<dbReference type="Proteomes" id="UP000597853">
    <property type="component" value="Unassembled WGS sequence"/>
</dbReference>
<organism evidence="2 3">
    <name type="scientific">Streptomyces pseudogriseolus</name>
    <name type="common">Streptomyces gancidicus</name>
    <name type="synonym">Streptomyces rubiginosus</name>
    <dbReference type="NCBI Taxonomy" id="36817"/>
    <lineage>
        <taxon>Bacteria</taxon>
        <taxon>Bacillati</taxon>
        <taxon>Actinomycetota</taxon>
        <taxon>Actinomycetes</taxon>
        <taxon>Kitasatosporales</taxon>
        <taxon>Streptomycetaceae</taxon>
        <taxon>Streptomyces</taxon>
        <taxon>Streptomyces pseudogriseolus group</taxon>
    </lineage>
</organism>
<accession>A0ABQ2TL08</accession>
<feature type="chain" id="PRO_5045513799" evidence="1">
    <location>
        <begin position="21"/>
        <end position="153"/>
    </location>
</feature>
<keyword evidence="3" id="KW-1185">Reference proteome</keyword>
<name>A0ABQ2TL08_STREZ</name>
<feature type="signal peptide" evidence="1">
    <location>
        <begin position="1"/>
        <end position="20"/>
    </location>
</feature>
<gene>
    <name evidence="2" type="ORF">GCM10010285_62820</name>
</gene>
<proteinExistence type="predicted"/>
<comment type="caution">
    <text evidence="2">The sequence shown here is derived from an EMBL/GenBank/DDBJ whole genome shotgun (WGS) entry which is preliminary data.</text>
</comment>
<evidence type="ECO:0000256" key="1">
    <source>
        <dbReference type="SAM" id="SignalP"/>
    </source>
</evidence>
<reference evidence="3" key="1">
    <citation type="journal article" date="2019" name="Int. J. Syst. Evol. Microbiol.">
        <title>The Global Catalogue of Microorganisms (GCM) 10K type strain sequencing project: providing services to taxonomists for standard genome sequencing and annotation.</title>
        <authorList>
            <consortium name="The Broad Institute Genomics Platform"/>
            <consortium name="The Broad Institute Genome Sequencing Center for Infectious Disease"/>
            <person name="Wu L."/>
            <person name="Ma J."/>
        </authorList>
    </citation>
    <scope>NUCLEOTIDE SEQUENCE [LARGE SCALE GENOMIC DNA]</scope>
    <source>
        <strain evidence="3">JCM 4416</strain>
    </source>
</reference>